<feature type="compositionally biased region" description="Basic residues" evidence="1">
    <location>
        <begin position="74"/>
        <end position="92"/>
    </location>
</feature>
<keyword evidence="3" id="KW-1185">Reference proteome</keyword>
<dbReference type="Proteomes" id="UP000800200">
    <property type="component" value="Unassembled WGS sequence"/>
</dbReference>
<evidence type="ECO:0000256" key="1">
    <source>
        <dbReference type="SAM" id="MobiDB-lite"/>
    </source>
</evidence>
<dbReference type="AlphaFoldDB" id="A0A6A6E1K7"/>
<sequence length="123" mass="14283">EKLLSGFRCAEVLELSLAADPVRLRIARIWLYHYFEQRRIDLHTDPSTLGKLSSGKTIASVVTDEVLNELHSTHDKRFRPQSRKQRRKSLQRHKKLGKRWLILATHLGLGILITCSTRLEVQM</sequence>
<dbReference type="EMBL" id="ML994637">
    <property type="protein sequence ID" value="KAF2184592.1"/>
    <property type="molecule type" value="Genomic_DNA"/>
</dbReference>
<evidence type="ECO:0000313" key="2">
    <source>
        <dbReference type="EMBL" id="KAF2184592.1"/>
    </source>
</evidence>
<reference evidence="2" key="1">
    <citation type="journal article" date="2020" name="Stud. Mycol.">
        <title>101 Dothideomycetes genomes: a test case for predicting lifestyles and emergence of pathogens.</title>
        <authorList>
            <person name="Haridas S."/>
            <person name="Albert R."/>
            <person name="Binder M."/>
            <person name="Bloem J."/>
            <person name="Labutti K."/>
            <person name="Salamov A."/>
            <person name="Andreopoulos B."/>
            <person name="Baker S."/>
            <person name="Barry K."/>
            <person name="Bills G."/>
            <person name="Bluhm B."/>
            <person name="Cannon C."/>
            <person name="Castanera R."/>
            <person name="Culley D."/>
            <person name="Daum C."/>
            <person name="Ezra D."/>
            <person name="Gonzalez J."/>
            <person name="Henrissat B."/>
            <person name="Kuo A."/>
            <person name="Liang C."/>
            <person name="Lipzen A."/>
            <person name="Lutzoni F."/>
            <person name="Magnuson J."/>
            <person name="Mondo S."/>
            <person name="Nolan M."/>
            <person name="Ohm R."/>
            <person name="Pangilinan J."/>
            <person name="Park H.-J."/>
            <person name="Ramirez L."/>
            <person name="Alfaro M."/>
            <person name="Sun H."/>
            <person name="Tritt A."/>
            <person name="Yoshinaga Y."/>
            <person name="Zwiers L.-H."/>
            <person name="Turgeon B."/>
            <person name="Goodwin S."/>
            <person name="Spatafora J."/>
            <person name="Crous P."/>
            <person name="Grigoriev I."/>
        </authorList>
    </citation>
    <scope>NUCLEOTIDE SEQUENCE</scope>
    <source>
        <strain evidence="2">CBS 207.26</strain>
    </source>
</reference>
<organism evidence="2 3">
    <name type="scientific">Zopfia rhizophila CBS 207.26</name>
    <dbReference type="NCBI Taxonomy" id="1314779"/>
    <lineage>
        <taxon>Eukaryota</taxon>
        <taxon>Fungi</taxon>
        <taxon>Dikarya</taxon>
        <taxon>Ascomycota</taxon>
        <taxon>Pezizomycotina</taxon>
        <taxon>Dothideomycetes</taxon>
        <taxon>Dothideomycetes incertae sedis</taxon>
        <taxon>Zopfiaceae</taxon>
        <taxon>Zopfia</taxon>
    </lineage>
</organism>
<protein>
    <submittedName>
        <fullName evidence="2">Uncharacterized protein</fullName>
    </submittedName>
</protein>
<name>A0A6A6E1K7_9PEZI</name>
<evidence type="ECO:0000313" key="3">
    <source>
        <dbReference type="Proteomes" id="UP000800200"/>
    </source>
</evidence>
<feature type="non-terminal residue" evidence="2">
    <location>
        <position position="1"/>
    </location>
</feature>
<proteinExistence type="predicted"/>
<gene>
    <name evidence="2" type="ORF">K469DRAFT_579464</name>
</gene>
<feature type="region of interest" description="Disordered" evidence="1">
    <location>
        <begin position="73"/>
        <end position="92"/>
    </location>
</feature>
<accession>A0A6A6E1K7</accession>